<dbReference type="Pfam" id="PF13460">
    <property type="entry name" value="NAD_binding_10"/>
    <property type="match status" value="1"/>
</dbReference>
<dbReference type="Gene3D" id="3.40.50.720">
    <property type="entry name" value="NAD(P)-binding Rossmann-like Domain"/>
    <property type="match status" value="1"/>
</dbReference>
<dbReference type="EMBL" id="FWPT01000002">
    <property type="protein sequence ID" value="SMA38548.1"/>
    <property type="molecule type" value="Genomic_DNA"/>
</dbReference>
<dbReference type="SUPFAM" id="SSF51735">
    <property type="entry name" value="NAD(P)-binding Rossmann-fold domains"/>
    <property type="match status" value="1"/>
</dbReference>
<dbReference type="Proteomes" id="UP000196573">
    <property type="component" value="Unassembled WGS sequence"/>
</dbReference>
<dbReference type="PANTHER" id="PTHR48079">
    <property type="entry name" value="PROTEIN YEEZ"/>
    <property type="match status" value="1"/>
</dbReference>
<name>A0A1X7AFS9_9GAMM</name>
<feature type="domain" description="NAD(P)-binding" evidence="1">
    <location>
        <begin position="12"/>
        <end position="204"/>
    </location>
</feature>
<dbReference type="OrthoDB" id="751203at2"/>
<dbReference type="InterPro" id="IPR036291">
    <property type="entry name" value="NAD(P)-bd_dom_sf"/>
</dbReference>
<dbReference type="GO" id="GO:0004029">
    <property type="term" value="F:aldehyde dehydrogenase (NAD+) activity"/>
    <property type="evidence" value="ECO:0007669"/>
    <property type="project" value="TreeGrafter"/>
</dbReference>
<dbReference type="InterPro" id="IPR051783">
    <property type="entry name" value="NAD(P)-dependent_oxidoreduct"/>
</dbReference>
<keyword evidence="3" id="KW-1185">Reference proteome</keyword>
<evidence type="ECO:0000313" key="3">
    <source>
        <dbReference type="Proteomes" id="UP000196573"/>
    </source>
</evidence>
<proteinExistence type="predicted"/>
<dbReference type="PANTHER" id="PTHR48079:SF6">
    <property type="entry name" value="NAD(P)-BINDING DOMAIN-CONTAINING PROTEIN-RELATED"/>
    <property type="match status" value="1"/>
</dbReference>
<reference evidence="2 3" key="1">
    <citation type="submission" date="2017-03" db="EMBL/GenBank/DDBJ databases">
        <authorList>
            <person name="Afonso C.L."/>
            <person name="Miller P.J."/>
            <person name="Scott M.A."/>
            <person name="Spackman E."/>
            <person name="Goraichik I."/>
            <person name="Dimitrov K.M."/>
            <person name="Suarez D.L."/>
            <person name="Swayne D.E."/>
        </authorList>
    </citation>
    <scope>NUCLEOTIDE SEQUENCE [LARGE SCALE GENOMIC DNA]</scope>
    <source>
        <strain evidence="2">SB41UT1</strain>
    </source>
</reference>
<evidence type="ECO:0000259" key="1">
    <source>
        <dbReference type="Pfam" id="PF13460"/>
    </source>
</evidence>
<accession>A0A1X7AFS9</accession>
<dbReference type="InterPro" id="IPR016040">
    <property type="entry name" value="NAD(P)-bd_dom"/>
</dbReference>
<sequence length="271" mass="29274">MSKGKVSILGCGRVGVTLGRELAQAGFSVMGSTTSQKRFAELEEAGITPVELSLSPAFTGNPDDIRRFLNVDVLVVAMAPTGTEVFTYEDQLRAASEAAAEAGIKQVIFTGATFIYPSNNCEVREDDVDPDNCSFMGTDWLKIEQAIASGAPERTTILRLAGLMGEGHNPAHYFSGRPMAGANDPVNMIHQDDVAGVIHAVIDQGIVGEVFNVAAPEHPSRRDFYMMASEKAGVAPPLFEEDARPYRLVNCDKLNTRLGYTFRYPDPLTAV</sequence>
<gene>
    <name evidence="2" type="ORF">EHSB41UT_00889</name>
</gene>
<evidence type="ECO:0000313" key="2">
    <source>
        <dbReference type="EMBL" id="SMA38548.1"/>
    </source>
</evidence>
<dbReference type="RefSeq" id="WP_087107309.1">
    <property type="nucleotide sequence ID" value="NZ_CBCSCN010000001.1"/>
</dbReference>
<dbReference type="AlphaFoldDB" id="A0A1X7AFS9"/>
<protein>
    <recommendedName>
        <fullName evidence="1">NAD(P)-binding domain-containing protein</fullName>
    </recommendedName>
</protein>
<dbReference type="GO" id="GO:0005737">
    <property type="term" value="C:cytoplasm"/>
    <property type="evidence" value="ECO:0007669"/>
    <property type="project" value="TreeGrafter"/>
</dbReference>
<organism evidence="2 3">
    <name type="scientific">Parendozoicomonas haliclonae</name>
    <dbReference type="NCBI Taxonomy" id="1960125"/>
    <lineage>
        <taxon>Bacteria</taxon>
        <taxon>Pseudomonadati</taxon>
        <taxon>Pseudomonadota</taxon>
        <taxon>Gammaproteobacteria</taxon>
        <taxon>Oceanospirillales</taxon>
        <taxon>Endozoicomonadaceae</taxon>
        <taxon>Parendozoicomonas</taxon>
    </lineage>
</organism>